<dbReference type="PANTHER" id="PTHR48475:SF1">
    <property type="entry name" value="RNASE H TYPE-1 DOMAIN-CONTAINING PROTEIN"/>
    <property type="match status" value="1"/>
</dbReference>
<dbReference type="InterPro" id="IPR043128">
    <property type="entry name" value="Rev_trsase/Diguanyl_cyclase"/>
</dbReference>
<sequence length="1170" mass="130887">MLATAKKLANTAAALRDERAEAASLMDHFDRQDREIADTLEHVKSMRQEWEVKMTYAQAEADRIVREAIPPRRINFATPAEQQPLETPKDNMLKAAELLKKKDEEVDINYLRKLVASAMQQQSKADTSRRLESNPDNCVSTAQKDARADRHPDDESHTGSSERRRKTREHPNPIPVPSKTPSSDPRKGKDAMYSGRDKYRNPSPPPNGYPRPPRRRSPAGNTRPPGHGGIVIRDNVLPRNRNRERSPEPRRNQNNDREPEPRRSRNEERDPSRAGAATGASPEPERPGQPSPWRRQPRAERTGKAESRGGSKKSDRPPRRSPSPPPSGGGGGDGRRSRSRSQSPRHGPRDARERLNEYRTDYIGPARIWLSDLEKNSIFCWFDLKTAFEKHFRGTYKRPATASDLQACIQKKGETSRNYLTRWLACRNECENVDHTTAMYAFIGGLQRGGLLRHTLTRLANSNKLTLDEMISIASDHTAADDDAGGDLAATAIPLHQQKKNRDNGNSSSHKRKNPDDQKSGGSEMVAMAFQRGGSGGGRGRGRGGGAGRGQQHATEVTAGGSRAPQTYEEYRDMPCLAHLDPVTGKSTHTNRNCKWVNDLKNDPEAGYKRARKHRPRGKGGKGKNKDKEEDSSEAMDEDDNSPDPKVGSAGKSNPFEKKSVGAYHTFLGTPTVRAAKSATRILNATVPAVPQYVRWSEVPCTFDREDHPAIVPKECYALVVSPRIDGYDFSKCLMDGGASLNIMYLETLERMNLTKEQLKHNNTEFHGVVPGKKANSLGSITLPVAFGDVHNFREEKITFEVVPFKSSYHVIFGRPTYHKFHARACYIYNKLKIPGPKGATYQRTMQRCLKDQIGRNVHAYVDDIAVMTRKGSDLISDLTETFQPPQVQDDVESAEVRLWPISRFVSRLGEKALPLYKLLKKTDKFVWDDAADAALRGLKEILTSPPILAAPAESEPMLLYLAATNKVISLVIVVERKEEGHEYDVQRPVYYISEVLTESKQRYPHFQKLAYGVFLGSRKLRHYFQEHPVTVVSKAPLSTILNNADATGRTAKWGIELSAFDIAYKPRTAVKSQVLADFVADWTEAPDASLEPEPETWVMHFDGSKQHQGSGAGVTLKSPTGEELQYVLQIHFEATNNMAEALLHGLRIAKEIGIKHIICCGDSDWWHNK</sequence>
<dbReference type="InterPro" id="IPR043502">
    <property type="entry name" value="DNA/RNA_pol_sf"/>
</dbReference>
<dbReference type="Pfam" id="PF17919">
    <property type="entry name" value="RT_RNaseH_2"/>
    <property type="match status" value="1"/>
</dbReference>
<feature type="compositionally biased region" description="Polar residues" evidence="1">
    <location>
        <begin position="134"/>
        <end position="143"/>
    </location>
</feature>
<evidence type="ECO:0000313" key="4">
    <source>
        <dbReference type="EMBL" id="KAK1605147.1"/>
    </source>
</evidence>
<name>A0AAD8VEY0_LOLMU</name>
<dbReference type="InterPro" id="IPR036397">
    <property type="entry name" value="RNaseH_sf"/>
</dbReference>
<evidence type="ECO:0000259" key="3">
    <source>
        <dbReference type="Pfam" id="PF17919"/>
    </source>
</evidence>
<dbReference type="InterPro" id="IPR041577">
    <property type="entry name" value="RT_RNaseH_2"/>
</dbReference>
<dbReference type="InterPro" id="IPR012337">
    <property type="entry name" value="RNaseH-like_sf"/>
</dbReference>
<protein>
    <submittedName>
        <fullName evidence="4">Uncharacterized protein</fullName>
    </submittedName>
</protein>
<gene>
    <name evidence="4" type="ORF">QYE76_028820</name>
</gene>
<reference evidence="4" key="1">
    <citation type="submission" date="2023-07" db="EMBL/GenBank/DDBJ databases">
        <title>A chromosome-level genome assembly of Lolium multiflorum.</title>
        <authorList>
            <person name="Chen Y."/>
            <person name="Copetti D."/>
            <person name="Kolliker R."/>
            <person name="Studer B."/>
        </authorList>
    </citation>
    <scope>NUCLEOTIDE SEQUENCE</scope>
    <source>
        <strain evidence="4">02402/16</strain>
        <tissue evidence="4">Leaf</tissue>
    </source>
</reference>
<dbReference type="InterPro" id="IPR021109">
    <property type="entry name" value="Peptidase_aspartic_dom_sf"/>
</dbReference>
<feature type="domain" description="Reverse transcriptase/retrotransposon-derived protein RNase H-like" evidence="3">
    <location>
        <begin position="928"/>
        <end position="1032"/>
    </location>
</feature>
<proteinExistence type="predicted"/>
<dbReference type="Gene3D" id="3.30.70.270">
    <property type="match status" value="1"/>
</dbReference>
<evidence type="ECO:0000259" key="2">
    <source>
        <dbReference type="Pfam" id="PF03732"/>
    </source>
</evidence>
<evidence type="ECO:0000313" key="5">
    <source>
        <dbReference type="Proteomes" id="UP001231189"/>
    </source>
</evidence>
<feature type="domain" description="Retrotransposon gag" evidence="2">
    <location>
        <begin position="363"/>
        <end position="447"/>
    </location>
</feature>
<comment type="caution">
    <text evidence="4">The sequence shown here is derived from an EMBL/GenBank/DDBJ whole genome shotgun (WGS) entry which is preliminary data.</text>
</comment>
<feature type="compositionally biased region" description="Pro residues" evidence="1">
    <location>
        <begin position="202"/>
        <end position="211"/>
    </location>
</feature>
<dbReference type="InterPro" id="IPR005162">
    <property type="entry name" value="Retrotrans_gag_dom"/>
</dbReference>
<feature type="compositionally biased region" description="Gly residues" evidence="1">
    <location>
        <begin position="533"/>
        <end position="549"/>
    </location>
</feature>
<feature type="region of interest" description="Disordered" evidence="1">
    <location>
        <begin position="492"/>
        <end position="565"/>
    </location>
</feature>
<dbReference type="AlphaFoldDB" id="A0AAD8VEY0"/>
<dbReference type="SUPFAM" id="SSF56672">
    <property type="entry name" value="DNA/RNA polymerases"/>
    <property type="match status" value="1"/>
</dbReference>
<dbReference type="CDD" id="cd00303">
    <property type="entry name" value="retropepsin_like"/>
    <property type="match status" value="1"/>
</dbReference>
<feature type="compositionally biased region" description="Basic and acidic residues" evidence="1">
    <location>
        <begin position="241"/>
        <end position="272"/>
    </location>
</feature>
<dbReference type="EMBL" id="JAUUTY010000007">
    <property type="protein sequence ID" value="KAK1605147.1"/>
    <property type="molecule type" value="Genomic_DNA"/>
</dbReference>
<dbReference type="PANTHER" id="PTHR48475">
    <property type="entry name" value="RIBONUCLEASE H"/>
    <property type="match status" value="1"/>
</dbReference>
<feature type="compositionally biased region" description="Basic and acidic residues" evidence="1">
    <location>
        <begin position="598"/>
        <end position="608"/>
    </location>
</feature>
<feature type="compositionally biased region" description="Acidic residues" evidence="1">
    <location>
        <begin position="630"/>
        <end position="642"/>
    </location>
</feature>
<feature type="compositionally biased region" description="Basic and acidic residues" evidence="1">
    <location>
        <begin position="184"/>
        <end position="200"/>
    </location>
</feature>
<keyword evidence="5" id="KW-1185">Reference proteome</keyword>
<feature type="region of interest" description="Disordered" evidence="1">
    <location>
        <begin position="583"/>
        <end position="657"/>
    </location>
</feature>
<organism evidence="4 5">
    <name type="scientific">Lolium multiflorum</name>
    <name type="common">Italian ryegrass</name>
    <name type="synonym">Lolium perenne subsp. multiflorum</name>
    <dbReference type="NCBI Taxonomy" id="4521"/>
    <lineage>
        <taxon>Eukaryota</taxon>
        <taxon>Viridiplantae</taxon>
        <taxon>Streptophyta</taxon>
        <taxon>Embryophyta</taxon>
        <taxon>Tracheophyta</taxon>
        <taxon>Spermatophyta</taxon>
        <taxon>Magnoliopsida</taxon>
        <taxon>Liliopsida</taxon>
        <taxon>Poales</taxon>
        <taxon>Poaceae</taxon>
        <taxon>BOP clade</taxon>
        <taxon>Pooideae</taxon>
        <taxon>Poodae</taxon>
        <taxon>Poeae</taxon>
        <taxon>Poeae Chloroplast Group 2 (Poeae type)</taxon>
        <taxon>Loliodinae</taxon>
        <taxon>Loliinae</taxon>
        <taxon>Lolium</taxon>
    </lineage>
</organism>
<dbReference type="Gene3D" id="2.40.70.10">
    <property type="entry name" value="Acid Proteases"/>
    <property type="match status" value="1"/>
</dbReference>
<dbReference type="Proteomes" id="UP001231189">
    <property type="component" value="Unassembled WGS sequence"/>
</dbReference>
<feature type="compositionally biased region" description="Basic residues" evidence="1">
    <location>
        <begin position="609"/>
        <end position="623"/>
    </location>
</feature>
<feature type="compositionally biased region" description="Basic and acidic residues" evidence="1">
    <location>
        <begin position="297"/>
        <end position="318"/>
    </location>
</feature>
<dbReference type="Pfam" id="PF03732">
    <property type="entry name" value="Retrotrans_gag"/>
    <property type="match status" value="1"/>
</dbReference>
<feature type="compositionally biased region" description="Basic and acidic residues" evidence="1">
    <location>
        <begin position="144"/>
        <end position="162"/>
    </location>
</feature>
<accession>A0AAD8VEY0</accession>
<dbReference type="SUPFAM" id="SSF53098">
    <property type="entry name" value="Ribonuclease H-like"/>
    <property type="match status" value="1"/>
</dbReference>
<dbReference type="GO" id="GO:0003676">
    <property type="term" value="F:nucleic acid binding"/>
    <property type="evidence" value="ECO:0007669"/>
    <property type="project" value="InterPro"/>
</dbReference>
<evidence type="ECO:0000256" key="1">
    <source>
        <dbReference type="SAM" id="MobiDB-lite"/>
    </source>
</evidence>
<dbReference type="Gene3D" id="3.30.420.10">
    <property type="entry name" value="Ribonuclease H-like superfamily/Ribonuclease H"/>
    <property type="match status" value="1"/>
</dbReference>
<feature type="region of interest" description="Disordered" evidence="1">
    <location>
        <begin position="122"/>
        <end position="353"/>
    </location>
</feature>